<reference evidence="1" key="1">
    <citation type="submission" date="2020-04" db="EMBL/GenBank/DDBJ databases">
        <authorList>
            <person name="Chiriac C."/>
            <person name="Salcher M."/>
            <person name="Ghai R."/>
            <person name="Kavagutti S V."/>
        </authorList>
    </citation>
    <scope>NUCLEOTIDE SEQUENCE</scope>
</reference>
<evidence type="ECO:0000313" key="1">
    <source>
        <dbReference type="EMBL" id="CAB4150174.1"/>
    </source>
</evidence>
<proteinExistence type="predicted"/>
<protein>
    <submittedName>
        <fullName evidence="1">Uncharacterized protein</fullName>
    </submittedName>
</protein>
<dbReference type="EMBL" id="LR796541">
    <property type="protein sequence ID" value="CAB4150174.1"/>
    <property type="molecule type" value="Genomic_DNA"/>
</dbReference>
<gene>
    <name evidence="1" type="ORF">UFOVP570_2</name>
</gene>
<accession>A0A6J5MTH7</accession>
<organism evidence="1">
    <name type="scientific">uncultured Caudovirales phage</name>
    <dbReference type="NCBI Taxonomy" id="2100421"/>
    <lineage>
        <taxon>Viruses</taxon>
        <taxon>Duplodnaviria</taxon>
        <taxon>Heunggongvirae</taxon>
        <taxon>Uroviricota</taxon>
        <taxon>Caudoviricetes</taxon>
        <taxon>Peduoviridae</taxon>
        <taxon>Maltschvirus</taxon>
        <taxon>Maltschvirus maltsch</taxon>
    </lineage>
</organism>
<sequence>MAHMGSYSTANVLASVKAVLRDTTATADARLLSDSEITENITKGTYRYSHDRPLEKVVTLTADGTIYTDLPAEFADGFSSILRLESPLDHIPPQWVDARDYIIQHGDSNNAAHKIRWTRVAPTSGDSIRLFYTTHRSYAATANQTTVLDHDHHSVVDLIVSICAGDIGNKYARAHEPILGADTVDYGSKSKEWADIATMYMERYRAGIGVAEGEKPAASSFINWDSQPDPSRDYLFHRKMTR</sequence>
<name>A0A6J5MTH7_9CAUD</name>